<evidence type="ECO:0000256" key="1">
    <source>
        <dbReference type="SAM" id="Phobius"/>
    </source>
</evidence>
<dbReference type="AlphaFoldDB" id="A0A9N9Q550"/>
<organism evidence="2 3">
    <name type="scientific">Hymenoscyphus albidus</name>
    <dbReference type="NCBI Taxonomy" id="595503"/>
    <lineage>
        <taxon>Eukaryota</taxon>
        <taxon>Fungi</taxon>
        <taxon>Dikarya</taxon>
        <taxon>Ascomycota</taxon>
        <taxon>Pezizomycotina</taxon>
        <taxon>Leotiomycetes</taxon>
        <taxon>Helotiales</taxon>
        <taxon>Helotiaceae</taxon>
        <taxon>Hymenoscyphus</taxon>
    </lineage>
</organism>
<comment type="caution">
    <text evidence="2">The sequence shown here is derived from an EMBL/GenBank/DDBJ whole genome shotgun (WGS) entry which is preliminary data.</text>
</comment>
<name>A0A9N9Q550_9HELO</name>
<sequence length="280" mass="31378">MPSGKAKSREDKCEEYPQFMRGLNNRDAHVAFWVLFALVILLMCGVSCSYAMSHDCEANGCRRNCNQADRPSSEQHKRTKITCQNRCLFTSVGFTIAATIALAFGACAGLNMQFCHEEDLMVFIWAMWSVIQLGSVLAMWGVVLHQLRARFSNGRPSPWNVALGTGVLVIAGLGHWLWQGIRRWWNGEREEEVVDEHEDLEPPDRGMQFMYSSKPPQTIPPGATLAHDRDGSWTVWVPSDVGNGFINDWILQQRAEAIESKESGVAVSQANTIKNFEDGV</sequence>
<keyword evidence="3" id="KW-1185">Reference proteome</keyword>
<evidence type="ECO:0000313" key="3">
    <source>
        <dbReference type="Proteomes" id="UP000701801"/>
    </source>
</evidence>
<feature type="transmembrane region" description="Helical" evidence="1">
    <location>
        <begin position="123"/>
        <end position="147"/>
    </location>
</feature>
<dbReference type="EMBL" id="CAJVRM010000086">
    <property type="protein sequence ID" value="CAG8973981.1"/>
    <property type="molecule type" value="Genomic_DNA"/>
</dbReference>
<feature type="transmembrane region" description="Helical" evidence="1">
    <location>
        <begin position="87"/>
        <end position="111"/>
    </location>
</feature>
<keyword evidence="1" id="KW-0812">Transmembrane</keyword>
<evidence type="ECO:0000313" key="2">
    <source>
        <dbReference type="EMBL" id="CAG8973981.1"/>
    </source>
</evidence>
<protein>
    <recommendedName>
        <fullName evidence="4">Transmembrane protein</fullName>
    </recommendedName>
</protein>
<dbReference type="OrthoDB" id="3537340at2759"/>
<gene>
    <name evidence="2" type="ORF">HYALB_00011559</name>
</gene>
<accession>A0A9N9Q550</accession>
<proteinExistence type="predicted"/>
<feature type="transmembrane region" description="Helical" evidence="1">
    <location>
        <begin position="159"/>
        <end position="178"/>
    </location>
</feature>
<keyword evidence="1" id="KW-0472">Membrane</keyword>
<feature type="transmembrane region" description="Helical" evidence="1">
    <location>
        <begin position="30"/>
        <end position="53"/>
    </location>
</feature>
<evidence type="ECO:0008006" key="4">
    <source>
        <dbReference type="Google" id="ProtNLM"/>
    </source>
</evidence>
<dbReference type="Proteomes" id="UP000701801">
    <property type="component" value="Unassembled WGS sequence"/>
</dbReference>
<reference evidence="2" key="1">
    <citation type="submission" date="2021-07" db="EMBL/GenBank/DDBJ databases">
        <authorList>
            <person name="Durling M."/>
        </authorList>
    </citation>
    <scope>NUCLEOTIDE SEQUENCE</scope>
</reference>
<keyword evidence="1" id="KW-1133">Transmembrane helix</keyword>